<dbReference type="Pfam" id="PF00646">
    <property type="entry name" value="F-box"/>
    <property type="match status" value="2"/>
</dbReference>
<keyword evidence="4" id="KW-1185">Reference proteome</keyword>
<dbReference type="PANTHER" id="PTHR31672">
    <property type="entry name" value="BNACNNG10540D PROTEIN"/>
    <property type="match status" value="1"/>
</dbReference>
<dbReference type="InterPro" id="IPR017451">
    <property type="entry name" value="F-box-assoc_interact_dom"/>
</dbReference>
<accession>A0AAD8WV77</accession>
<protein>
    <recommendedName>
        <fullName evidence="5">F-box domain-containing protein</fullName>
    </recommendedName>
</protein>
<evidence type="ECO:0000259" key="2">
    <source>
        <dbReference type="Pfam" id="PF07734"/>
    </source>
</evidence>
<dbReference type="InterPro" id="IPR001810">
    <property type="entry name" value="F-box_dom"/>
</dbReference>
<evidence type="ECO:0008006" key="5">
    <source>
        <dbReference type="Google" id="ProtNLM"/>
    </source>
</evidence>
<evidence type="ECO:0000259" key="1">
    <source>
        <dbReference type="Pfam" id="PF00646"/>
    </source>
</evidence>
<dbReference type="InterPro" id="IPR036047">
    <property type="entry name" value="F-box-like_dom_sf"/>
</dbReference>
<evidence type="ECO:0000313" key="3">
    <source>
        <dbReference type="EMBL" id="KAK1679816.1"/>
    </source>
</evidence>
<feature type="domain" description="F-box associated beta-propeller type 1" evidence="2">
    <location>
        <begin position="126"/>
        <end position="397"/>
    </location>
</feature>
<dbReference type="SUPFAM" id="SSF81383">
    <property type="entry name" value="F-box domain"/>
    <property type="match status" value="1"/>
</dbReference>
<reference evidence="3" key="1">
    <citation type="submission" date="2023-07" db="EMBL/GenBank/DDBJ databases">
        <title>A chromosome-level genome assembly of Lolium multiflorum.</title>
        <authorList>
            <person name="Chen Y."/>
            <person name="Copetti D."/>
            <person name="Kolliker R."/>
            <person name="Studer B."/>
        </authorList>
    </citation>
    <scope>NUCLEOTIDE SEQUENCE</scope>
    <source>
        <strain evidence="3">02402/16</strain>
        <tissue evidence="3">Leaf</tissue>
    </source>
</reference>
<dbReference type="AlphaFoldDB" id="A0AAD8WV77"/>
<dbReference type="NCBIfam" id="TIGR01640">
    <property type="entry name" value="F_box_assoc_1"/>
    <property type="match status" value="1"/>
</dbReference>
<proteinExistence type="predicted"/>
<dbReference type="Proteomes" id="UP001231189">
    <property type="component" value="Unassembled WGS sequence"/>
</dbReference>
<name>A0AAD8WV77_LOLMU</name>
<sequence>MNHLPCASKKKNHVPCLALSDHEVEEIFARLPAKMVFRLRCLSRAWAATLSSNSFEDLHLRAANLHGGPRIMCMMEDAEEERLKVLTSSLDGPGGAPFLQVPHIITGHCNPPLISQDVREGPYYKQAPLRTTQPCRGLVILEAREARLFHVYNPSTGQIATLPEGRTTGVETLYDYAYLGLGYDARTSKHKVVRVRYGGCAGRLPLSTGAGCEVYDINNANSQRSWRTITGAKPTCWIDTYNRSVFLQGRCYWLAHRKLSPREDLILLTFSIRYETFGTVAPPPGMRDDYPHQSTNYDLTELNGRLCIFREFSMWHEQYDVWLLNGHGSDASWDLHCRIDLARALPQLKKFMFMPNDHIHLSMAPLAIIDNGRRILLTEHHMPTAICAYSTDTGYTESLLDMSSTVVNLVAVYEESIASPGCQPCEDTALISSSSTQALLIILRMLPRHAHGNLKLVCRSWRCMIESGIRRYINRS</sequence>
<organism evidence="3 4">
    <name type="scientific">Lolium multiflorum</name>
    <name type="common">Italian ryegrass</name>
    <name type="synonym">Lolium perenne subsp. multiflorum</name>
    <dbReference type="NCBI Taxonomy" id="4521"/>
    <lineage>
        <taxon>Eukaryota</taxon>
        <taxon>Viridiplantae</taxon>
        <taxon>Streptophyta</taxon>
        <taxon>Embryophyta</taxon>
        <taxon>Tracheophyta</taxon>
        <taxon>Spermatophyta</taxon>
        <taxon>Magnoliopsida</taxon>
        <taxon>Liliopsida</taxon>
        <taxon>Poales</taxon>
        <taxon>Poaceae</taxon>
        <taxon>BOP clade</taxon>
        <taxon>Pooideae</taxon>
        <taxon>Poodae</taxon>
        <taxon>Poeae</taxon>
        <taxon>Poeae Chloroplast Group 2 (Poeae type)</taxon>
        <taxon>Loliodinae</taxon>
        <taxon>Loliinae</taxon>
        <taxon>Lolium</taxon>
    </lineage>
</organism>
<gene>
    <name evidence="3" type="ORF">QYE76_040664</name>
</gene>
<dbReference type="InterPro" id="IPR006527">
    <property type="entry name" value="F-box-assoc_dom_typ1"/>
</dbReference>
<feature type="domain" description="F-box" evidence="1">
    <location>
        <begin position="19"/>
        <end position="55"/>
    </location>
</feature>
<comment type="caution">
    <text evidence="3">The sequence shown here is derived from an EMBL/GenBank/DDBJ whole genome shotgun (WGS) entry which is preliminary data.</text>
</comment>
<dbReference type="EMBL" id="JAUUTY010000002">
    <property type="protein sequence ID" value="KAK1679816.1"/>
    <property type="molecule type" value="Genomic_DNA"/>
</dbReference>
<dbReference type="PANTHER" id="PTHR31672:SF13">
    <property type="entry name" value="F-BOX PROTEIN CPR30-LIKE"/>
    <property type="match status" value="1"/>
</dbReference>
<feature type="domain" description="F-box" evidence="1">
    <location>
        <begin position="438"/>
        <end position="467"/>
    </location>
</feature>
<evidence type="ECO:0000313" key="4">
    <source>
        <dbReference type="Proteomes" id="UP001231189"/>
    </source>
</evidence>
<dbReference type="Pfam" id="PF07734">
    <property type="entry name" value="FBA_1"/>
    <property type="match status" value="1"/>
</dbReference>
<dbReference type="InterPro" id="IPR050796">
    <property type="entry name" value="SCF_F-box_component"/>
</dbReference>